<sequence>MVKIVLATKCHHIEVEKLSLTFLFTEPSFADTKKGGKADGLGAPSDLGVSPTPKEAEQKEIEIVDAHPEIKEILNNEEETSDYILGEYAALEREEGQIDNRAGFVEKELRKVMEKDPGSDSEVHLMQEWFELVNKKNALIRRQEQLNVMEKEQDLERKYELLKRELTIMMAIEDWQKTEQERHREQLLLDEMVIMVDKRNELVEQLDAQEREYLFRLKDNLTSNCFVQQGVRTFD</sequence>
<name>A0A2G8KP38_STIJA</name>
<dbReference type="InterPro" id="IPR022735">
    <property type="entry name" value="bMERB_dom"/>
</dbReference>
<reference evidence="3 4" key="1">
    <citation type="journal article" date="2017" name="PLoS Biol.">
        <title>The sea cucumber genome provides insights into morphological evolution and visceral regeneration.</title>
        <authorList>
            <person name="Zhang X."/>
            <person name="Sun L."/>
            <person name="Yuan J."/>
            <person name="Sun Y."/>
            <person name="Gao Y."/>
            <person name="Zhang L."/>
            <person name="Li S."/>
            <person name="Dai H."/>
            <person name="Hamel J.F."/>
            <person name="Liu C."/>
            <person name="Yu Y."/>
            <person name="Liu S."/>
            <person name="Lin W."/>
            <person name="Guo K."/>
            <person name="Jin S."/>
            <person name="Xu P."/>
            <person name="Storey K.B."/>
            <person name="Huan P."/>
            <person name="Zhang T."/>
            <person name="Zhou Y."/>
            <person name="Zhang J."/>
            <person name="Lin C."/>
            <person name="Li X."/>
            <person name="Xing L."/>
            <person name="Huo D."/>
            <person name="Sun M."/>
            <person name="Wang L."/>
            <person name="Mercier A."/>
            <person name="Li F."/>
            <person name="Yang H."/>
            <person name="Xiang J."/>
        </authorList>
    </citation>
    <scope>NUCLEOTIDE SEQUENCE [LARGE SCALE GENOMIC DNA]</scope>
    <source>
        <strain evidence="3">Shaxun</strain>
        <tissue evidence="3">Muscle</tissue>
    </source>
</reference>
<dbReference type="Proteomes" id="UP000230750">
    <property type="component" value="Unassembled WGS sequence"/>
</dbReference>
<organism evidence="3 4">
    <name type="scientific">Stichopus japonicus</name>
    <name type="common">Sea cucumber</name>
    <dbReference type="NCBI Taxonomy" id="307972"/>
    <lineage>
        <taxon>Eukaryota</taxon>
        <taxon>Metazoa</taxon>
        <taxon>Echinodermata</taxon>
        <taxon>Eleutherozoa</taxon>
        <taxon>Echinozoa</taxon>
        <taxon>Holothuroidea</taxon>
        <taxon>Aspidochirotacea</taxon>
        <taxon>Aspidochirotida</taxon>
        <taxon>Stichopodidae</taxon>
        <taxon>Apostichopus</taxon>
    </lineage>
</organism>
<keyword evidence="4" id="KW-1185">Reference proteome</keyword>
<dbReference type="PANTHER" id="PTHR23167">
    <property type="entry name" value="CALPONIN HOMOLOGY DOMAIN-CONTAINING PROTEIN DDB_G0272472-RELATED"/>
    <property type="match status" value="1"/>
</dbReference>
<evidence type="ECO:0000313" key="4">
    <source>
        <dbReference type="Proteomes" id="UP000230750"/>
    </source>
</evidence>
<evidence type="ECO:0000313" key="3">
    <source>
        <dbReference type="EMBL" id="PIK49773.1"/>
    </source>
</evidence>
<feature type="domain" description="BMERB" evidence="2">
    <location>
        <begin position="57"/>
        <end position="222"/>
    </location>
</feature>
<proteinExistence type="predicted"/>
<accession>A0A2G8KP38</accession>
<dbReference type="EMBL" id="MRZV01000448">
    <property type="protein sequence ID" value="PIK49773.1"/>
    <property type="molecule type" value="Genomic_DNA"/>
</dbReference>
<evidence type="ECO:0000256" key="1">
    <source>
        <dbReference type="SAM" id="MobiDB-lite"/>
    </source>
</evidence>
<dbReference type="OrthoDB" id="6143384at2759"/>
<dbReference type="PROSITE" id="PS51848">
    <property type="entry name" value="BMERB"/>
    <property type="match status" value="1"/>
</dbReference>
<dbReference type="PANTHER" id="PTHR23167:SF46">
    <property type="entry name" value="EPS15 HOMOLOGY DOMAIN CONTAINING PROTEIN-BINDING PROTEIN 1, ISOFORM F"/>
    <property type="match status" value="1"/>
</dbReference>
<feature type="region of interest" description="Disordered" evidence="1">
    <location>
        <begin position="33"/>
        <end position="56"/>
    </location>
</feature>
<dbReference type="InterPro" id="IPR050540">
    <property type="entry name" value="F-actin_Monoox_Mical"/>
</dbReference>
<dbReference type="Pfam" id="PF12130">
    <property type="entry name" value="bMERB_dom"/>
    <property type="match status" value="1"/>
</dbReference>
<evidence type="ECO:0000259" key="2">
    <source>
        <dbReference type="PROSITE" id="PS51848"/>
    </source>
</evidence>
<gene>
    <name evidence="3" type="ORF">BSL78_13360</name>
</gene>
<comment type="caution">
    <text evidence="3">The sequence shown here is derived from an EMBL/GenBank/DDBJ whole genome shotgun (WGS) entry which is preliminary data.</text>
</comment>
<dbReference type="STRING" id="307972.A0A2G8KP38"/>
<dbReference type="AlphaFoldDB" id="A0A2G8KP38"/>
<dbReference type="SMART" id="SM01203">
    <property type="entry name" value="DUF3585"/>
    <property type="match status" value="1"/>
</dbReference>
<protein>
    <submittedName>
        <fullName evidence="3">Putative EH domain-binding protein 1-like isoform X1</fullName>
    </submittedName>
</protein>